<name>A0A932HYX8_UNCTE</name>
<dbReference type="AlphaFoldDB" id="A0A932HYX8"/>
<accession>A0A932HYX8</accession>
<gene>
    <name evidence="2" type="ORF">HYZ11_11275</name>
</gene>
<reference evidence="2" key="1">
    <citation type="submission" date="2020-07" db="EMBL/GenBank/DDBJ databases">
        <title>Huge and variable diversity of episymbiotic CPR bacteria and DPANN archaea in groundwater ecosystems.</title>
        <authorList>
            <person name="He C.Y."/>
            <person name="Keren R."/>
            <person name="Whittaker M."/>
            <person name="Farag I.F."/>
            <person name="Doudna J."/>
            <person name="Cate J.H.D."/>
            <person name="Banfield J.F."/>
        </authorList>
    </citation>
    <scope>NUCLEOTIDE SEQUENCE</scope>
    <source>
        <strain evidence="2">NC_groundwater_763_Ag_S-0.2um_68_21</strain>
    </source>
</reference>
<dbReference type="GO" id="GO:0009307">
    <property type="term" value="P:DNA restriction-modification system"/>
    <property type="evidence" value="ECO:0007669"/>
    <property type="project" value="InterPro"/>
</dbReference>
<dbReference type="Pfam" id="PF04471">
    <property type="entry name" value="Mrr_cat"/>
    <property type="match status" value="1"/>
</dbReference>
<dbReference type="GO" id="GO:0003677">
    <property type="term" value="F:DNA binding"/>
    <property type="evidence" value="ECO:0007669"/>
    <property type="project" value="InterPro"/>
</dbReference>
<evidence type="ECO:0000313" key="2">
    <source>
        <dbReference type="EMBL" id="MBI3128176.1"/>
    </source>
</evidence>
<dbReference type="InterPro" id="IPR011856">
    <property type="entry name" value="tRNA_endonuc-like_dom_sf"/>
</dbReference>
<dbReference type="EMBL" id="JACPUR010000024">
    <property type="protein sequence ID" value="MBI3128176.1"/>
    <property type="molecule type" value="Genomic_DNA"/>
</dbReference>
<comment type="caution">
    <text evidence="2">The sequence shown here is derived from an EMBL/GenBank/DDBJ whole genome shotgun (WGS) entry which is preliminary data.</text>
</comment>
<dbReference type="SUPFAM" id="SSF52980">
    <property type="entry name" value="Restriction endonuclease-like"/>
    <property type="match status" value="1"/>
</dbReference>
<keyword evidence="2" id="KW-0255">Endonuclease</keyword>
<dbReference type="Gene3D" id="3.40.1350.10">
    <property type="match status" value="1"/>
</dbReference>
<dbReference type="PANTHER" id="PTHR30015:SF7">
    <property type="entry name" value="TYPE IV METHYL-DIRECTED RESTRICTION ENZYME ECOKMRR"/>
    <property type="match status" value="1"/>
</dbReference>
<keyword evidence="2" id="KW-0540">Nuclease</keyword>
<evidence type="ECO:0000313" key="3">
    <source>
        <dbReference type="Proteomes" id="UP000782312"/>
    </source>
</evidence>
<keyword evidence="2" id="KW-0378">Hydrolase</keyword>
<protein>
    <submittedName>
        <fullName evidence="2">Restriction endonuclease</fullName>
    </submittedName>
</protein>
<dbReference type="PANTHER" id="PTHR30015">
    <property type="entry name" value="MRR RESTRICTION SYSTEM PROTEIN"/>
    <property type="match status" value="1"/>
</dbReference>
<sequence length="169" mass="18859">MLELIAFALILGFVLIIFVRRTTSNVALEADAERARGDEEIQVLRRMPGRAFESMLRELVESLGLRIVEVRWVNDEEIDILANNPAPVIGGEYIVHGILVPEGDFVSSIRVIGLSDTVRAERALKGILITTGYFTEEVQKYAEGAPMELINVSRLREILKENGILWPAA</sequence>
<feature type="domain" description="Restriction endonuclease type IV Mrr" evidence="1">
    <location>
        <begin position="44"/>
        <end position="158"/>
    </location>
</feature>
<proteinExistence type="predicted"/>
<dbReference type="InterPro" id="IPR007560">
    <property type="entry name" value="Restrct_endonuc_IV_Mrr"/>
</dbReference>
<dbReference type="GO" id="GO:0015666">
    <property type="term" value="F:restriction endodeoxyribonuclease activity"/>
    <property type="evidence" value="ECO:0007669"/>
    <property type="project" value="TreeGrafter"/>
</dbReference>
<dbReference type="Proteomes" id="UP000782312">
    <property type="component" value="Unassembled WGS sequence"/>
</dbReference>
<organism evidence="2 3">
    <name type="scientific">Tectimicrobiota bacterium</name>
    <dbReference type="NCBI Taxonomy" id="2528274"/>
    <lineage>
        <taxon>Bacteria</taxon>
        <taxon>Pseudomonadati</taxon>
        <taxon>Nitrospinota/Tectimicrobiota group</taxon>
        <taxon>Candidatus Tectimicrobiota</taxon>
    </lineage>
</organism>
<dbReference type="InterPro" id="IPR011335">
    <property type="entry name" value="Restrct_endonuc-II-like"/>
</dbReference>
<evidence type="ECO:0000259" key="1">
    <source>
        <dbReference type="Pfam" id="PF04471"/>
    </source>
</evidence>
<dbReference type="InterPro" id="IPR052906">
    <property type="entry name" value="Type_IV_Methyl-Rstrct_Enzyme"/>
</dbReference>